<dbReference type="HAMAP" id="MF_01463_B">
    <property type="entry name" value="SecD_B"/>
    <property type="match status" value="1"/>
</dbReference>
<comment type="similarity">
    <text evidence="10">Belongs to the SecD/SecF family. SecF subfamily.</text>
</comment>
<dbReference type="GO" id="GO:0005886">
    <property type="term" value="C:plasma membrane"/>
    <property type="evidence" value="ECO:0007669"/>
    <property type="project" value="UniProtKB-SubCell"/>
</dbReference>
<dbReference type="InterPro" id="IPR055344">
    <property type="entry name" value="SecD_SecF_C_bact"/>
</dbReference>
<evidence type="ECO:0000259" key="11">
    <source>
        <dbReference type="Pfam" id="PF02355"/>
    </source>
</evidence>
<evidence type="ECO:0000256" key="3">
    <source>
        <dbReference type="ARBA" id="ARBA00022475"/>
    </source>
</evidence>
<feature type="transmembrane region" description="Helical" evidence="9">
    <location>
        <begin position="803"/>
        <end position="823"/>
    </location>
</feature>
<dbReference type="Gene3D" id="3.30.1360.200">
    <property type="match status" value="1"/>
</dbReference>
<feature type="transmembrane region" description="Helical" evidence="9">
    <location>
        <begin position="576"/>
        <end position="601"/>
    </location>
</feature>
<dbReference type="InterPro" id="IPR048634">
    <property type="entry name" value="SecD_SecF_C"/>
</dbReference>
<dbReference type="PANTHER" id="PTHR30081:SF1">
    <property type="entry name" value="PROTEIN TRANSLOCASE SUBUNIT SECD"/>
    <property type="match status" value="1"/>
</dbReference>
<dbReference type="NCBIfam" id="TIGR00916">
    <property type="entry name" value="2A0604s01"/>
    <property type="match status" value="1"/>
</dbReference>
<feature type="transmembrane region" description="Helical" evidence="9">
    <location>
        <begin position="549"/>
        <end position="570"/>
    </location>
</feature>
<evidence type="ECO:0000256" key="6">
    <source>
        <dbReference type="ARBA" id="ARBA00022989"/>
    </source>
</evidence>
<feature type="transmembrane region" description="Helical" evidence="9">
    <location>
        <begin position="634"/>
        <end position="652"/>
    </location>
</feature>
<dbReference type="InterPro" id="IPR022646">
    <property type="entry name" value="SecD/SecF_CS"/>
</dbReference>
<comment type="subunit">
    <text evidence="10">Forms a complex with SecD. Part of the essential Sec protein translocation apparatus which comprises SecA, SecYEG and auxiliary proteins SecDF. Other proteins may also be involved.</text>
</comment>
<keyword evidence="2 9" id="KW-0813">Transport</keyword>
<dbReference type="Gene3D" id="3.30.70.3220">
    <property type="match status" value="1"/>
</dbReference>
<keyword evidence="8 9" id="KW-0472">Membrane</keyword>
<dbReference type="Gene3D" id="1.20.1640.10">
    <property type="entry name" value="Multidrug efflux transporter AcrB transmembrane domain"/>
    <property type="match status" value="2"/>
</dbReference>
<accession>A0A563DB52</accession>
<protein>
    <recommendedName>
        <fullName evidence="9 10">Multifunctional fusion protein</fullName>
    </recommendedName>
    <domain>
        <recommendedName>
            <fullName evidence="9">Protein translocase subunit SecD</fullName>
        </recommendedName>
    </domain>
    <domain>
        <recommendedName>
            <fullName evidence="10">Protein-export membrane protein SecF</fullName>
        </recommendedName>
    </domain>
</protein>
<feature type="domain" description="Protein export membrane protein SecD/SecF C-terminal" evidence="11">
    <location>
        <begin position="756"/>
        <end position="940"/>
    </location>
</feature>
<evidence type="ECO:0000256" key="7">
    <source>
        <dbReference type="ARBA" id="ARBA00023010"/>
    </source>
</evidence>
<evidence type="ECO:0000256" key="5">
    <source>
        <dbReference type="ARBA" id="ARBA00022927"/>
    </source>
</evidence>
<feature type="transmembrane region" description="Helical" evidence="9">
    <location>
        <begin position="770"/>
        <end position="791"/>
    </location>
</feature>
<keyword evidence="15" id="KW-1185">Reference proteome</keyword>
<comment type="subcellular location">
    <subcellularLocation>
        <location evidence="1 9">Cell membrane</location>
        <topology evidence="1 9">Multi-pass membrane protein</topology>
    </subcellularLocation>
</comment>
<dbReference type="NCBIfam" id="TIGR01129">
    <property type="entry name" value="secD"/>
    <property type="match status" value="1"/>
</dbReference>
<dbReference type="InterPro" id="IPR048631">
    <property type="entry name" value="SecD_1st"/>
</dbReference>
<organism evidence="14 15">
    <name type="scientific">Apibacter muscae</name>
    <dbReference type="NCBI Taxonomy" id="2509004"/>
    <lineage>
        <taxon>Bacteria</taxon>
        <taxon>Pseudomonadati</taxon>
        <taxon>Bacteroidota</taxon>
        <taxon>Flavobacteriia</taxon>
        <taxon>Flavobacteriales</taxon>
        <taxon>Weeksellaceae</taxon>
        <taxon>Apibacter</taxon>
    </lineage>
</organism>
<dbReference type="NCBIfam" id="TIGR00966">
    <property type="entry name" value="transloc_SecF"/>
    <property type="match status" value="1"/>
</dbReference>
<dbReference type="InterPro" id="IPR022645">
    <property type="entry name" value="SecD/SecF_bac"/>
</dbReference>
<dbReference type="PRINTS" id="PR01755">
    <property type="entry name" value="SECFTRNLCASE"/>
</dbReference>
<keyword evidence="5 9" id="KW-0653">Protein transport</keyword>
<comment type="caution">
    <text evidence="14">The sequence shown here is derived from an EMBL/GenBank/DDBJ whole genome shotgun (WGS) entry which is preliminary data.</text>
</comment>
<dbReference type="GO" id="GO:0006605">
    <property type="term" value="P:protein targeting"/>
    <property type="evidence" value="ECO:0007669"/>
    <property type="project" value="UniProtKB-UniRule"/>
</dbReference>
<evidence type="ECO:0000313" key="14">
    <source>
        <dbReference type="EMBL" id="TWP27440.1"/>
    </source>
</evidence>
<evidence type="ECO:0000256" key="2">
    <source>
        <dbReference type="ARBA" id="ARBA00022448"/>
    </source>
</evidence>
<feature type="domain" description="SecDF P1 head subdomain" evidence="13">
    <location>
        <begin position="338"/>
        <end position="432"/>
    </location>
</feature>
<dbReference type="Proteomes" id="UP000319499">
    <property type="component" value="Unassembled WGS sequence"/>
</dbReference>
<dbReference type="AlphaFoldDB" id="A0A563DB52"/>
<gene>
    <name evidence="9 14" type="primary">secD</name>
    <name evidence="10" type="synonym">secF</name>
    <name evidence="14" type="ORF">ETU09_07250</name>
</gene>
<feature type="transmembrane region" description="Helical" evidence="9">
    <location>
        <begin position="912"/>
        <end position="931"/>
    </location>
</feature>
<feature type="transmembrane region" description="Helical" evidence="9">
    <location>
        <begin position="507"/>
        <end position="528"/>
    </location>
</feature>
<evidence type="ECO:0000256" key="1">
    <source>
        <dbReference type="ARBA" id="ARBA00004651"/>
    </source>
</evidence>
<evidence type="ECO:0000256" key="9">
    <source>
        <dbReference type="HAMAP-Rule" id="MF_01463"/>
    </source>
</evidence>
<feature type="transmembrane region" description="Helical" evidence="9">
    <location>
        <begin position="454"/>
        <end position="471"/>
    </location>
</feature>
<proteinExistence type="inferred from homology"/>
<feature type="transmembrane region" description="Helical" evidence="9">
    <location>
        <begin position="888"/>
        <end position="906"/>
    </location>
</feature>
<dbReference type="HAMAP" id="MF_01464_B">
    <property type="entry name" value="SecF_B"/>
    <property type="match status" value="1"/>
</dbReference>
<evidence type="ECO:0000256" key="4">
    <source>
        <dbReference type="ARBA" id="ARBA00022692"/>
    </source>
</evidence>
<dbReference type="SUPFAM" id="SSF82866">
    <property type="entry name" value="Multidrug efflux transporter AcrB transmembrane domain"/>
    <property type="match status" value="2"/>
</dbReference>
<feature type="transmembrane region" description="Helical" evidence="9">
    <location>
        <begin position="478"/>
        <end position="501"/>
    </location>
</feature>
<dbReference type="Pfam" id="PF02355">
    <property type="entry name" value="SecD_SecF_C"/>
    <property type="match status" value="2"/>
</dbReference>
<keyword evidence="4 9" id="KW-0812">Transmembrane</keyword>
<evidence type="ECO:0000313" key="15">
    <source>
        <dbReference type="Proteomes" id="UP000319499"/>
    </source>
</evidence>
<dbReference type="PANTHER" id="PTHR30081">
    <property type="entry name" value="PROTEIN-EXPORT MEMBRANE PROTEIN SEC"/>
    <property type="match status" value="1"/>
</dbReference>
<reference evidence="14 15" key="1">
    <citation type="submission" date="2019-02" db="EMBL/GenBank/DDBJ databases">
        <title>Apibacter muscae sp. nov.: a novel member of the house fly microbiota.</title>
        <authorList>
            <person name="Park R."/>
        </authorList>
    </citation>
    <scope>NUCLEOTIDE SEQUENCE [LARGE SCALE GENOMIC DNA]</scope>
    <source>
        <strain evidence="14 15">AL1</strain>
    </source>
</reference>
<dbReference type="EMBL" id="SELH01000022">
    <property type="protein sequence ID" value="TWP27440.1"/>
    <property type="molecule type" value="Genomic_DNA"/>
</dbReference>
<keyword evidence="3 9" id="KW-1003">Cell membrane</keyword>
<comment type="subunit">
    <text evidence="9">Forms a complex with SecF. Part of the essential Sec protein translocation apparatus which comprises SecA, SecYEG and auxiliary proteins SecDF. Other proteins may also be involved.</text>
</comment>
<name>A0A563DB52_9FLAO</name>
<dbReference type="GO" id="GO:0065002">
    <property type="term" value="P:intracellular protein transmembrane transport"/>
    <property type="evidence" value="ECO:0007669"/>
    <property type="project" value="UniProtKB-UniRule"/>
</dbReference>
<evidence type="ECO:0000259" key="13">
    <source>
        <dbReference type="Pfam" id="PF22599"/>
    </source>
</evidence>
<feature type="domain" description="Protein translocase subunit SecDF P1" evidence="12">
    <location>
        <begin position="186"/>
        <end position="243"/>
    </location>
</feature>
<dbReference type="Pfam" id="PF21760">
    <property type="entry name" value="SecD_1st"/>
    <property type="match status" value="1"/>
</dbReference>
<dbReference type="OrthoDB" id="9805019at2"/>
<dbReference type="InterPro" id="IPR022813">
    <property type="entry name" value="SecD/SecF_arch_bac"/>
</dbReference>
<dbReference type="FunFam" id="1.20.1640.10:FF:000004">
    <property type="entry name" value="Protein translocase subunit SecD"/>
    <property type="match status" value="1"/>
</dbReference>
<keyword evidence="6 9" id="KW-1133">Transmembrane helix</keyword>
<evidence type="ECO:0000256" key="8">
    <source>
        <dbReference type="ARBA" id="ARBA00023136"/>
    </source>
</evidence>
<dbReference type="InterPro" id="IPR005665">
    <property type="entry name" value="SecF_bac"/>
</dbReference>
<sequence>MKGKGLVKFFAIALAIICLIELLPTIYVNLLESRAEKNSKGDETKRKAEIEKLAKDTLNLGIVKMDYQSAKEKEIKLGLDLKGGLNLLLEISEKDLLVDLADNTENPVFNKAIEIASSEASTSNNTFTQNFFKAFQKAKQELGQPDLKLSSPEIFGTKELSGVIQHNTSDSEVEKYITSSIESKVSNAIDIIRTRITKLKIDEPNISRVPGTGRILVELPGVTDTDRVKNLLQTSARLEFWEVVEKSSAWNMLTYINLKAADKQLMGKLIQAPNSTAVALAKLSDTATINRIINSDKAKNILRYNKLLWSSEPDSNNLLELYAIKGTRNNKAPLVGAVSDAQLTFDQFNRIQIAMQMGPESSIEWKKLTEKNAPKPGEPSGKPIAVVLDDIVYTAPVVNSVIPNGQSVISGNYSEQKASDLVDVLKAGNLPAKANILQSEVVGPTLGQQSITNGLISILVSYIFILIWMVFYYGKAGIYANIALVINLFYLIGIMASWGSVLTLPGIAGIVLSMAMAVDANIIIFERIKEELRKGKPLKQAFIEGQKHALAAIIDGNLTTLIVGCVLLFSTGPIKGFAVTLVIGIFCTLFTAIFITGMLIYGAMEKGQQFSLTTKFTKNWFTNVNYKWMEKRKLAYIFSLILMVVALISIFTKGFDKGVDYTGGRTYVIKLNKEIHPEVVSESLEKIFTVGGESSNINAKQYGGKDQLRITTKYGLGDNNPNIDLSIREKLYTGLKEYLPKGYSKEEFINGSPYGIQSSSEVGPTVASGIVKNGIIAVSIALAGIFIYILVRFKNWQMSTGAVVALFHDAVIVMGAFSVLSWLKIIPFSVEIDQSFIAAILTIIGYSINDTVIVFDRIRENKNLNLARSMTLEELYNDAINHTLGRTINTGISTIMVTVIIFLFGGESLQGFMFALFLGFTFGMYSSIYIASSLSYDLTRRTYDQAKAKLKESVL</sequence>
<keyword evidence="7 9" id="KW-0811">Translocation</keyword>
<feature type="transmembrane region" description="Helical" evidence="9">
    <location>
        <begin position="835"/>
        <end position="855"/>
    </location>
</feature>
<dbReference type="RefSeq" id="WP_146292827.1">
    <property type="nucleotide sequence ID" value="NZ_SELH01000022.1"/>
</dbReference>
<comment type="function">
    <text evidence="9">Part of the Sec protein translocase complex. Interacts with the SecYEG preprotein conducting channel. SecDF uses the proton motive force (PMF) to complete protein translocation after the ATP-dependent function of SecA.</text>
</comment>
<dbReference type="InterPro" id="IPR005791">
    <property type="entry name" value="SecD"/>
</dbReference>
<dbReference type="GO" id="GO:0015450">
    <property type="term" value="F:protein-transporting ATPase activity"/>
    <property type="evidence" value="ECO:0007669"/>
    <property type="project" value="InterPro"/>
</dbReference>
<dbReference type="Pfam" id="PF22599">
    <property type="entry name" value="SecDF_P1_head"/>
    <property type="match status" value="1"/>
</dbReference>
<dbReference type="Pfam" id="PF07549">
    <property type="entry name" value="Sec_GG"/>
    <property type="match status" value="1"/>
</dbReference>
<evidence type="ECO:0000259" key="12">
    <source>
        <dbReference type="Pfam" id="PF21760"/>
    </source>
</evidence>
<evidence type="ECO:0000256" key="10">
    <source>
        <dbReference type="HAMAP-Rule" id="MF_01464"/>
    </source>
</evidence>
<dbReference type="GO" id="GO:0043952">
    <property type="term" value="P:protein transport by the Sec complex"/>
    <property type="evidence" value="ECO:0007669"/>
    <property type="project" value="UniProtKB-UniRule"/>
</dbReference>
<feature type="domain" description="Protein export membrane protein SecD/SecF C-terminal" evidence="11">
    <location>
        <begin position="433"/>
        <end position="600"/>
    </location>
</feature>
<comment type="similarity">
    <text evidence="9">Belongs to the SecD/SecF family. SecD subfamily.</text>
</comment>
<comment type="caution">
    <text evidence="9">Lacks conserved residue(s) required for the propagation of feature annotation.</text>
</comment>
<dbReference type="InterPro" id="IPR054384">
    <property type="entry name" value="SecDF_P1_head"/>
</dbReference>